<dbReference type="Proteomes" id="UP000005113">
    <property type="component" value="Unassembled WGS sequence"/>
</dbReference>
<dbReference type="AlphaFoldDB" id="J0P4Z7"/>
<keyword evidence="1" id="KW-0732">Signal</keyword>
<dbReference type="EMBL" id="JH719942">
    <property type="protein sequence ID" value="EJF52507.1"/>
    <property type="molecule type" value="Genomic_DNA"/>
</dbReference>
<sequence>MSRLLFLPLLLFFFYQPAEAQLMNRLKKKAKAGVAGVKAQPKAPEDVKKLSVEERRALYAKNENYQVVVGNLRFPAKDGRAESEVAGAAFAAKMPNANSIDLAAPLEQEDLIKFVSFPETKDWVAAGEQFYSIVEMSCFIYDQEAQKSYNPGQYQKAGRMLQMADGSWIVYVVQMQSPREFGPVEMVAAGAKTEAKAQELFKAQSSIDKAEAVEAKIRAYMAAEEAKKLEARRQAAAKVQVPKKGAMDKNSDLRALSKKYLTELCEKDGTPLLYFHLESNDWTPYMNQLTSKPFYRWCKGAFVQKNKDGSCMLHGFTLKQRYVGGKYHTEIEFGGVIQGQVPYGSYISCDNIPK</sequence>
<feature type="signal peptide" evidence="1">
    <location>
        <begin position="1"/>
        <end position="20"/>
    </location>
</feature>
<evidence type="ECO:0000313" key="2">
    <source>
        <dbReference type="EMBL" id="EJF52507.1"/>
    </source>
</evidence>
<dbReference type="HOGENOM" id="CLU_782771_0_0_10"/>
<dbReference type="RefSeq" id="WP_002657510.1">
    <property type="nucleotide sequence ID" value="NZ_JH719942.1"/>
</dbReference>
<name>J0P4Z7_9BACT</name>
<organism evidence="2 3">
    <name type="scientific">Saprospira grandis DSM 2844</name>
    <dbReference type="NCBI Taxonomy" id="694433"/>
    <lineage>
        <taxon>Bacteria</taxon>
        <taxon>Pseudomonadati</taxon>
        <taxon>Bacteroidota</taxon>
        <taxon>Saprospiria</taxon>
        <taxon>Saprospirales</taxon>
        <taxon>Saprospiraceae</taxon>
        <taxon>Saprospira</taxon>
    </lineage>
</organism>
<proteinExistence type="predicted"/>
<feature type="chain" id="PRO_5003737192" evidence="1">
    <location>
        <begin position="21"/>
        <end position="354"/>
    </location>
</feature>
<protein>
    <submittedName>
        <fullName evidence="2">Uncharacterized protein</fullName>
    </submittedName>
</protein>
<evidence type="ECO:0000313" key="3">
    <source>
        <dbReference type="Proteomes" id="UP000005113"/>
    </source>
</evidence>
<reference evidence="3" key="1">
    <citation type="journal article" date="2012" name="Stand. Genomic Sci.">
        <title>Permanent draft genome sequence of the gliding predator Saprospira grandis strain Sa g1 (= HR1).</title>
        <authorList>
            <person name="Mavromatis K."/>
            <person name="Chertkov O."/>
            <person name="Lapidus A."/>
            <person name="Nolan M."/>
            <person name="Lucas S."/>
            <person name="Tice H."/>
            <person name="Del Rio T.G."/>
            <person name="Cheng J.F."/>
            <person name="Han C."/>
            <person name="Tapia R."/>
            <person name="Bruce D."/>
            <person name="Goodwin L.A."/>
            <person name="Pitluck S."/>
            <person name="Huntemann M."/>
            <person name="Liolios K."/>
            <person name="Pagani I."/>
            <person name="Ivanova N."/>
            <person name="Mikhailova N."/>
            <person name="Pati A."/>
            <person name="Chen A."/>
            <person name="Palaniappan K."/>
            <person name="Land M."/>
            <person name="Brambilla E.M."/>
            <person name="Rohde M."/>
            <person name="Spring S."/>
            <person name="Goker M."/>
            <person name="Detter J.C."/>
            <person name="Bristow J."/>
            <person name="Eisen J.A."/>
            <person name="Markowitz V."/>
            <person name="Hugenholtz P."/>
            <person name="Kyrpides N.C."/>
            <person name="Klenk H.P."/>
            <person name="Woyke T."/>
        </authorList>
    </citation>
    <scope>NUCLEOTIDE SEQUENCE [LARGE SCALE GENOMIC DNA]</scope>
    <source>
        <strain evidence="3">DSM 2844</strain>
    </source>
</reference>
<gene>
    <name evidence="2" type="ORF">SapgrDRAFT_0766</name>
</gene>
<evidence type="ECO:0000256" key="1">
    <source>
        <dbReference type="SAM" id="SignalP"/>
    </source>
</evidence>
<accession>J0P4Z7</accession>